<keyword evidence="1" id="KW-0812">Transmembrane</keyword>
<evidence type="ECO:0000313" key="3">
    <source>
        <dbReference type="Proteomes" id="UP000004310"/>
    </source>
</evidence>
<dbReference type="AlphaFoldDB" id="Q0G2R5"/>
<dbReference type="HOGENOM" id="CLU_2649231_0_0_5"/>
<keyword evidence="1" id="KW-0472">Membrane</keyword>
<gene>
    <name evidence="2" type="ORF">FP2506_16824</name>
</gene>
<accession>Q0G2R5</accession>
<keyword evidence="3" id="KW-1185">Reference proteome</keyword>
<evidence type="ECO:0000256" key="1">
    <source>
        <dbReference type="SAM" id="Phobius"/>
    </source>
</evidence>
<reference evidence="2 3" key="1">
    <citation type="journal article" date="2010" name="J. Bacteriol.">
        <title>Genome sequence of Fulvimarina pelagi HTCC2506T, a Mn(II)-oxidizing alphaproteobacterium possessing an aerobic anoxygenic photosynthetic gene cluster and Xanthorhodopsin.</title>
        <authorList>
            <person name="Kang I."/>
            <person name="Oh H.M."/>
            <person name="Lim S.I."/>
            <person name="Ferriera S."/>
            <person name="Giovannoni S.J."/>
            <person name="Cho J.C."/>
        </authorList>
    </citation>
    <scope>NUCLEOTIDE SEQUENCE [LARGE SCALE GENOMIC DNA]</scope>
    <source>
        <strain evidence="2 3">HTCC2506</strain>
    </source>
</reference>
<keyword evidence="1" id="KW-1133">Transmembrane helix</keyword>
<dbReference type="Proteomes" id="UP000004310">
    <property type="component" value="Unassembled WGS sequence"/>
</dbReference>
<comment type="caution">
    <text evidence="2">The sequence shown here is derived from an EMBL/GenBank/DDBJ whole genome shotgun (WGS) entry which is preliminary data.</text>
</comment>
<organism evidence="2 3">
    <name type="scientific">Fulvimarina pelagi HTCC2506</name>
    <dbReference type="NCBI Taxonomy" id="314231"/>
    <lineage>
        <taxon>Bacteria</taxon>
        <taxon>Pseudomonadati</taxon>
        <taxon>Pseudomonadota</taxon>
        <taxon>Alphaproteobacteria</taxon>
        <taxon>Hyphomicrobiales</taxon>
        <taxon>Aurantimonadaceae</taxon>
        <taxon>Fulvimarina</taxon>
    </lineage>
</organism>
<dbReference type="EMBL" id="AATP01000002">
    <property type="protein sequence ID" value="EAU42116.1"/>
    <property type="molecule type" value="Genomic_DNA"/>
</dbReference>
<sequence length="76" mass="8629">MASLELALTGRLSCSAPMFPCKDRSLECITMKDFKVRGLAWLGLAWAGSIFLGQQVLYGIHAQDRFVLDDEHYWLH</sequence>
<name>Q0G2R5_9HYPH</name>
<proteinExistence type="predicted"/>
<feature type="transmembrane region" description="Helical" evidence="1">
    <location>
        <begin position="39"/>
        <end position="60"/>
    </location>
</feature>
<protein>
    <submittedName>
        <fullName evidence="2">Uncharacterized protein</fullName>
    </submittedName>
</protein>
<evidence type="ECO:0000313" key="2">
    <source>
        <dbReference type="EMBL" id="EAU42116.1"/>
    </source>
</evidence>